<keyword evidence="1" id="KW-0812">Transmembrane</keyword>
<evidence type="ECO:0000313" key="3">
    <source>
        <dbReference type="Proteomes" id="UP000216311"/>
    </source>
</evidence>
<accession>A0A255H2M4</accession>
<name>A0A255H2M4_9ACTN</name>
<evidence type="ECO:0000313" key="2">
    <source>
        <dbReference type="EMBL" id="OYO22038.1"/>
    </source>
</evidence>
<keyword evidence="1" id="KW-0472">Membrane</keyword>
<dbReference type="AlphaFoldDB" id="A0A255H2M4"/>
<gene>
    <name evidence="2" type="ORF">CGZ93_08950</name>
</gene>
<dbReference type="OrthoDB" id="3732915at2"/>
<dbReference type="Proteomes" id="UP000216311">
    <property type="component" value="Unassembled WGS sequence"/>
</dbReference>
<reference evidence="2 3" key="1">
    <citation type="submission" date="2017-07" db="EMBL/GenBank/DDBJ databases">
        <title>Draft whole genome sequences of clinical Proprionibacteriaceae strains.</title>
        <authorList>
            <person name="Bernier A.-M."/>
            <person name="Bernard K."/>
            <person name="Domingo M.-C."/>
        </authorList>
    </citation>
    <scope>NUCLEOTIDE SEQUENCE [LARGE SCALE GENOMIC DNA]</scope>
    <source>
        <strain evidence="2 3">NML 130396</strain>
    </source>
</reference>
<dbReference type="RefSeq" id="WP_094363780.1">
    <property type="nucleotide sequence ID" value="NZ_NMVQ01000012.1"/>
</dbReference>
<evidence type="ECO:0000256" key="1">
    <source>
        <dbReference type="SAM" id="Phobius"/>
    </source>
</evidence>
<organism evidence="2 3">
    <name type="scientific">Enemella dayhoffiae</name>
    <dbReference type="NCBI Taxonomy" id="2016507"/>
    <lineage>
        <taxon>Bacteria</taxon>
        <taxon>Bacillati</taxon>
        <taxon>Actinomycetota</taxon>
        <taxon>Actinomycetes</taxon>
        <taxon>Propionibacteriales</taxon>
        <taxon>Propionibacteriaceae</taxon>
        <taxon>Enemella</taxon>
    </lineage>
</organism>
<feature type="transmembrane region" description="Helical" evidence="1">
    <location>
        <begin position="7"/>
        <end position="35"/>
    </location>
</feature>
<sequence length="89" mass="9948">MKGKPRWWVWVLVGCAGLMANVLLLVVGVVAFAMLNEEPSTIGERCGGFLGTTCERLYPETIERAAAMRLPPGTVIESSAYDQFQDWRW</sequence>
<protein>
    <submittedName>
        <fullName evidence="2">Uncharacterized protein</fullName>
    </submittedName>
</protein>
<keyword evidence="3" id="KW-1185">Reference proteome</keyword>
<comment type="caution">
    <text evidence="2">The sequence shown here is derived from an EMBL/GenBank/DDBJ whole genome shotgun (WGS) entry which is preliminary data.</text>
</comment>
<keyword evidence="1" id="KW-1133">Transmembrane helix</keyword>
<dbReference type="EMBL" id="NMVQ01000012">
    <property type="protein sequence ID" value="OYO22038.1"/>
    <property type="molecule type" value="Genomic_DNA"/>
</dbReference>
<proteinExistence type="predicted"/>